<dbReference type="RefSeq" id="WP_018030553.1">
    <property type="nucleotide sequence ID" value="NZ_LS483343.1"/>
</dbReference>
<dbReference type="STRING" id="1123303.GCA_000372425_01231"/>
<dbReference type="OrthoDB" id="8099475at2"/>
<sequence length="163" mass="17086">MKRKKIVGLLIAFVAAMAALINGYLLFFRNNSQKEVSTNTSQESSSSSSSTTAASSTRSDSSSSDLKDGTYTGASTSTKWGDVQVQITVKSGKITAIDVLKSPDTENKSIMINEEALPTYKSEALAAQSAEIDQVSGATETYNGFTGSLQSAITQAETGTSTS</sequence>
<dbReference type="GO" id="GO:0010181">
    <property type="term" value="F:FMN binding"/>
    <property type="evidence" value="ECO:0007669"/>
    <property type="project" value="InterPro"/>
</dbReference>
<feature type="region of interest" description="Disordered" evidence="1">
    <location>
        <begin position="37"/>
        <end position="77"/>
    </location>
</feature>
<evidence type="ECO:0000256" key="1">
    <source>
        <dbReference type="SAM" id="MobiDB-lite"/>
    </source>
</evidence>
<dbReference type="GO" id="GO:0016020">
    <property type="term" value="C:membrane"/>
    <property type="evidence" value="ECO:0007669"/>
    <property type="project" value="InterPro"/>
</dbReference>
<evidence type="ECO:0000313" key="4">
    <source>
        <dbReference type="Proteomes" id="UP000249495"/>
    </source>
</evidence>
<dbReference type="Proteomes" id="UP000249495">
    <property type="component" value="Chromosome 1"/>
</dbReference>
<proteinExistence type="predicted"/>
<gene>
    <name evidence="3" type="ORF">NCTC12278_01773</name>
</gene>
<accession>A0A2X3VIN8</accession>
<name>A0A2X3VIN8_9STRE</name>
<feature type="domain" description="FMN-binding" evidence="2">
    <location>
        <begin position="78"/>
        <end position="156"/>
    </location>
</feature>
<dbReference type="AlphaFoldDB" id="A0A2X3VIN8"/>
<keyword evidence="4" id="KW-1185">Reference proteome</keyword>
<dbReference type="Pfam" id="PF04205">
    <property type="entry name" value="FMN_bind"/>
    <property type="match status" value="1"/>
</dbReference>
<evidence type="ECO:0000313" key="3">
    <source>
        <dbReference type="EMBL" id="SQF41174.1"/>
    </source>
</evidence>
<feature type="compositionally biased region" description="Low complexity" evidence="1">
    <location>
        <begin position="37"/>
        <end position="64"/>
    </location>
</feature>
<dbReference type="EMBL" id="LS483343">
    <property type="protein sequence ID" value="SQF41174.1"/>
    <property type="molecule type" value="Genomic_DNA"/>
</dbReference>
<reference evidence="3 4" key="1">
    <citation type="submission" date="2018-06" db="EMBL/GenBank/DDBJ databases">
        <authorList>
            <consortium name="Pathogen Informatics"/>
            <person name="Doyle S."/>
        </authorList>
    </citation>
    <scope>NUCLEOTIDE SEQUENCE [LARGE SCALE GENOMIC DNA]</scope>
    <source>
        <strain evidence="3 4">NCTC12278</strain>
    </source>
</reference>
<organism evidence="3 4">
    <name type="scientific">Streptococcus ferus</name>
    <dbReference type="NCBI Taxonomy" id="1345"/>
    <lineage>
        <taxon>Bacteria</taxon>
        <taxon>Bacillati</taxon>
        <taxon>Bacillota</taxon>
        <taxon>Bacilli</taxon>
        <taxon>Lactobacillales</taxon>
        <taxon>Streptococcaceae</taxon>
        <taxon>Streptococcus</taxon>
    </lineage>
</organism>
<keyword evidence="3" id="KW-0449">Lipoprotein</keyword>
<protein>
    <submittedName>
        <fullName evidence="3">Major membrane immunogen, membrane-anchored lipoprotein</fullName>
    </submittedName>
</protein>
<evidence type="ECO:0000259" key="2">
    <source>
        <dbReference type="SMART" id="SM00900"/>
    </source>
</evidence>
<dbReference type="InterPro" id="IPR007329">
    <property type="entry name" value="FMN-bd"/>
</dbReference>
<dbReference type="SMART" id="SM00900">
    <property type="entry name" value="FMN_bind"/>
    <property type="match status" value="1"/>
</dbReference>
<dbReference type="KEGG" id="sfer:NCTC12278_01773"/>
<dbReference type="Gene3D" id="3.90.1010.20">
    <property type="match status" value="1"/>
</dbReference>